<reference evidence="1" key="1">
    <citation type="submission" date="2022-07" db="EMBL/GenBank/DDBJ databases">
        <title>Genome Sequence of Leucocoprinus birnbaumii.</title>
        <authorList>
            <person name="Buettner E."/>
        </authorList>
    </citation>
    <scope>NUCLEOTIDE SEQUENCE</scope>
    <source>
        <strain evidence="1">VT141</strain>
    </source>
</reference>
<evidence type="ECO:0000313" key="2">
    <source>
        <dbReference type="Proteomes" id="UP001213000"/>
    </source>
</evidence>
<proteinExistence type="predicted"/>
<dbReference type="Proteomes" id="UP001213000">
    <property type="component" value="Unassembled WGS sequence"/>
</dbReference>
<name>A0AAD5VHZ2_9AGAR</name>
<dbReference type="AlphaFoldDB" id="A0AAD5VHZ2"/>
<organism evidence="1 2">
    <name type="scientific">Leucocoprinus birnbaumii</name>
    <dbReference type="NCBI Taxonomy" id="56174"/>
    <lineage>
        <taxon>Eukaryota</taxon>
        <taxon>Fungi</taxon>
        <taxon>Dikarya</taxon>
        <taxon>Basidiomycota</taxon>
        <taxon>Agaricomycotina</taxon>
        <taxon>Agaricomycetes</taxon>
        <taxon>Agaricomycetidae</taxon>
        <taxon>Agaricales</taxon>
        <taxon>Agaricineae</taxon>
        <taxon>Agaricaceae</taxon>
        <taxon>Leucocoprinus</taxon>
    </lineage>
</organism>
<accession>A0AAD5VHZ2</accession>
<sequence length="143" mass="16074">MDTYTTPVNAPQDGTAERCEIHRGGQLTLRVDPSPARQHSAKHNMTSTHKLASSANQKTYRIRLMLLYRGWKYKALLYSCSQPPRHAYSPASLFTILATVATISKPQKASYTLRRLDFPILPTVLKIHQKVSARELNPNDVAS</sequence>
<comment type="caution">
    <text evidence="1">The sequence shown here is derived from an EMBL/GenBank/DDBJ whole genome shotgun (WGS) entry which is preliminary data.</text>
</comment>
<keyword evidence="2" id="KW-1185">Reference proteome</keyword>
<protein>
    <submittedName>
        <fullName evidence="1">Uncharacterized protein</fullName>
    </submittedName>
</protein>
<evidence type="ECO:0000313" key="1">
    <source>
        <dbReference type="EMBL" id="KAJ3560465.1"/>
    </source>
</evidence>
<gene>
    <name evidence="1" type="ORF">NP233_g10823</name>
</gene>
<dbReference type="EMBL" id="JANIEX010001167">
    <property type="protein sequence ID" value="KAJ3560465.1"/>
    <property type="molecule type" value="Genomic_DNA"/>
</dbReference>